<organism evidence="2 3">
    <name type="scientific">Gigaspora margarita</name>
    <dbReference type="NCBI Taxonomy" id="4874"/>
    <lineage>
        <taxon>Eukaryota</taxon>
        <taxon>Fungi</taxon>
        <taxon>Fungi incertae sedis</taxon>
        <taxon>Mucoromycota</taxon>
        <taxon>Glomeromycotina</taxon>
        <taxon>Glomeromycetes</taxon>
        <taxon>Diversisporales</taxon>
        <taxon>Gigasporaceae</taxon>
        <taxon>Gigaspora</taxon>
    </lineage>
</organism>
<comment type="caution">
    <text evidence="2">The sequence shown here is derived from an EMBL/GenBank/DDBJ whole genome shotgun (WGS) entry which is preliminary data.</text>
</comment>
<dbReference type="PANTHER" id="PTHR35617:SF3">
    <property type="entry name" value="CORE-BINDING (CB) DOMAIN-CONTAINING PROTEIN"/>
    <property type="match status" value="1"/>
</dbReference>
<gene>
    <name evidence="2" type="ORF">GMARGA_LOCUS15118</name>
</gene>
<dbReference type="SUPFAM" id="SSF47823">
    <property type="entry name" value="lambda integrase-like, N-terminal domain"/>
    <property type="match status" value="1"/>
</dbReference>
<accession>A0ABN7V7U9</accession>
<dbReference type="PANTHER" id="PTHR35617">
    <property type="entry name" value="PHAGE_INTEGRASE DOMAIN-CONTAINING PROTEIN"/>
    <property type="match status" value="1"/>
</dbReference>
<evidence type="ECO:0000256" key="1">
    <source>
        <dbReference type="ARBA" id="ARBA00023125"/>
    </source>
</evidence>
<dbReference type="Proteomes" id="UP000789901">
    <property type="component" value="Unassembled WGS sequence"/>
</dbReference>
<proteinExistence type="predicted"/>
<protein>
    <submittedName>
        <fullName evidence="2">43329_t:CDS:1</fullName>
    </submittedName>
</protein>
<evidence type="ECO:0000313" key="2">
    <source>
        <dbReference type="EMBL" id="CAG8738386.1"/>
    </source>
</evidence>
<reference evidence="2 3" key="1">
    <citation type="submission" date="2021-06" db="EMBL/GenBank/DDBJ databases">
        <authorList>
            <person name="Kallberg Y."/>
            <person name="Tangrot J."/>
            <person name="Rosling A."/>
        </authorList>
    </citation>
    <scope>NUCLEOTIDE SEQUENCE [LARGE SCALE GENOMIC DNA]</scope>
    <source>
        <strain evidence="2 3">120-4 pot B 10/14</strain>
    </source>
</reference>
<dbReference type="Gene3D" id="1.10.150.130">
    <property type="match status" value="1"/>
</dbReference>
<dbReference type="EMBL" id="CAJVQB010010281">
    <property type="protein sequence ID" value="CAG8738386.1"/>
    <property type="molecule type" value="Genomic_DNA"/>
</dbReference>
<evidence type="ECO:0000313" key="3">
    <source>
        <dbReference type="Proteomes" id="UP000789901"/>
    </source>
</evidence>
<name>A0ABN7V7U9_GIGMA</name>
<keyword evidence="1" id="KW-0238">DNA-binding</keyword>
<dbReference type="InterPro" id="IPR010998">
    <property type="entry name" value="Integrase_recombinase_N"/>
</dbReference>
<sequence length="466" mass="52450">MDVTALINQANPDKIRETSNGTTNVAVIHDYKPNTRTVKALQTYMAKKVWQFMAIVYSSNRSKKEIQNLVTTQAIQQILEQSPILGLQNKLKKHNYPSPKEKDKPNEMRLQYISKEVSDPCQEISVNNRETASNSQCTIKGSSWNTSLILSTKALKQLKCRNPFRESVEQQKTKTPYQYPRNESDLVCVHDFHAIIVISELVPIIDEYANRSTTTLANGQFHDPGLPQQAINLYCKALDPNSTNTVSSNIRAWTAWCTEHTKDPIHYPLEDIMKFLTTKANEGKSYNTIAAYRLTISEDYKYIDNLPVGQNQDIAKLMLGIFRSNPPAESSDNIYDITPSLDFIVSLGDNSQLLLITLAKKTAFLCALLSTSRPSDLARLNLTTLTNTQNGITIQCINAKEINIAIATSLHHYLDRTQNLWFTNEQKTAVFLSCIGLHRPASINSIANWLKDIIKKSAPDGKAKDI</sequence>
<keyword evidence="3" id="KW-1185">Reference proteome</keyword>